<evidence type="ECO:0000313" key="3">
    <source>
        <dbReference type="Proteomes" id="UP001161257"/>
    </source>
</evidence>
<evidence type="ECO:0000313" key="2">
    <source>
        <dbReference type="EMBL" id="GLO36079.1"/>
    </source>
</evidence>
<feature type="compositionally biased region" description="Pro residues" evidence="1">
    <location>
        <begin position="59"/>
        <end position="75"/>
    </location>
</feature>
<proteinExistence type="predicted"/>
<dbReference type="Proteomes" id="UP001161257">
    <property type="component" value="Unassembled WGS sequence"/>
</dbReference>
<sequence>MPVRMMCIGFRQEQPMKLHPAISAKLAGLQPNHVGLLPWSLLAHPLPLQAGGVPHQPDPDTPQPPEPGETPPMEPGEPTLPDEPPPAPVA</sequence>
<dbReference type="AlphaFoldDB" id="A0AA37VWA6"/>
<name>A0AA37VWA6_PSEPU</name>
<accession>A0AA37VWA6</accession>
<feature type="region of interest" description="Disordered" evidence="1">
    <location>
        <begin position="46"/>
        <end position="90"/>
    </location>
</feature>
<dbReference type="EMBL" id="BSKJ01000006">
    <property type="protein sequence ID" value="GLO36079.1"/>
    <property type="molecule type" value="Genomic_DNA"/>
</dbReference>
<reference evidence="2" key="1">
    <citation type="submission" date="2023-01" db="EMBL/GenBank/DDBJ databases">
        <title>Whole-genome sequence of Pseudomonas putida NBRC 14671.</title>
        <authorList>
            <person name="Morohoshi T."/>
            <person name="Someya N."/>
        </authorList>
    </citation>
    <scope>NUCLEOTIDE SEQUENCE</scope>
    <source>
        <strain evidence="2">NBRC 14671</strain>
    </source>
</reference>
<gene>
    <name evidence="2" type="ORF">PPUN14671_29140</name>
</gene>
<organism evidence="2 3">
    <name type="scientific">Pseudomonas putida</name>
    <name type="common">Arthrobacter siderocapsulatus</name>
    <dbReference type="NCBI Taxonomy" id="303"/>
    <lineage>
        <taxon>Bacteria</taxon>
        <taxon>Pseudomonadati</taxon>
        <taxon>Pseudomonadota</taxon>
        <taxon>Gammaproteobacteria</taxon>
        <taxon>Pseudomonadales</taxon>
        <taxon>Pseudomonadaceae</taxon>
        <taxon>Pseudomonas</taxon>
    </lineage>
</organism>
<feature type="compositionally biased region" description="Pro residues" evidence="1">
    <location>
        <begin position="81"/>
        <end position="90"/>
    </location>
</feature>
<comment type="caution">
    <text evidence="2">The sequence shown here is derived from an EMBL/GenBank/DDBJ whole genome shotgun (WGS) entry which is preliminary data.</text>
</comment>
<evidence type="ECO:0000256" key="1">
    <source>
        <dbReference type="SAM" id="MobiDB-lite"/>
    </source>
</evidence>
<protein>
    <submittedName>
        <fullName evidence="2">Uncharacterized protein</fullName>
    </submittedName>
</protein>